<dbReference type="InterPro" id="IPR008979">
    <property type="entry name" value="Galactose-bd-like_sf"/>
</dbReference>
<organism evidence="8 9">
    <name type="scientific">Vanilla planifolia</name>
    <name type="common">Vanilla</name>
    <dbReference type="NCBI Taxonomy" id="51239"/>
    <lineage>
        <taxon>Eukaryota</taxon>
        <taxon>Viridiplantae</taxon>
        <taxon>Streptophyta</taxon>
        <taxon>Embryophyta</taxon>
        <taxon>Tracheophyta</taxon>
        <taxon>Spermatophyta</taxon>
        <taxon>Magnoliopsida</taxon>
        <taxon>Liliopsida</taxon>
        <taxon>Asparagales</taxon>
        <taxon>Orchidaceae</taxon>
        <taxon>Vanilloideae</taxon>
        <taxon>Vanilleae</taxon>
        <taxon>Vanilla</taxon>
    </lineage>
</organism>
<name>A0A835PU45_VANPL</name>
<evidence type="ECO:0000256" key="1">
    <source>
        <dbReference type="ARBA" id="ARBA00004191"/>
    </source>
</evidence>
<sequence length="372" mass="40348">MTPLFLLCAAFHIAAAINDGLLPNGNFEHGPNASDLNGTVVRGRYAIPNWEVSGFVEYIPSGHKQGDMLLVVPEGDYAVRLGNEASIRQRLAVTPGLRYSLTFSAARTCAQSENLNVSVTPEFGVLPIQTTYSSNGWDTYAWAFLAKLAVVDVVIHNPGMEEDPACGPLIDAVAIRILYPPRPTSSNLLKNAGYEEGPYFLPNASYGLIIPPNIEDDHSPLPAWRIVSLKAVKYIDAAHFAVPEGRRAVELVAGRESALAQTARTVVGRRYALTFVVGDARDGCVGTMVVEAFAARASVRIPYVSKGEGGYKRAVLRFVAVAERTNVVFQSSFYHTRSDGALCGPVIDDVRLLSVRIPAVPPRGRDLHLFEI</sequence>
<dbReference type="PANTHER" id="PTHR31265">
    <property type="entry name" value="OS02G0527500 PROTEIN-RELATED"/>
    <property type="match status" value="1"/>
</dbReference>
<evidence type="ECO:0000256" key="4">
    <source>
        <dbReference type="ARBA" id="ARBA00022729"/>
    </source>
</evidence>
<dbReference type="SUPFAM" id="SSF49785">
    <property type="entry name" value="Galactose-binding domain-like"/>
    <property type="match status" value="1"/>
</dbReference>
<dbReference type="OrthoDB" id="2121543at2759"/>
<comment type="caution">
    <text evidence="8">The sequence shown here is derived from an EMBL/GenBank/DDBJ whole genome shotgun (WGS) entry which is preliminary data.</text>
</comment>
<evidence type="ECO:0000256" key="3">
    <source>
        <dbReference type="ARBA" id="ARBA00022525"/>
    </source>
</evidence>
<feature type="domain" description="DUF642" evidence="7">
    <location>
        <begin position="188"/>
        <end position="352"/>
    </location>
</feature>
<dbReference type="InterPro" id="IPR006946">
    <property type="entry name" value="DGR2-like_dom"/>
</dbReference>
<protein>
    <recommendedName>
        <fullName evidence="7">DUF642 domain-containing protein</fullName>
    </recommendedName>
</protein>
<accession>A0A835PU45</accession>
<dbReference type="InterPro" id="IPR052437">
    <property type="entry name" value="Pectin_Meth_Modulator"/>
</dbReference>
<dbReference type="FunFam" id="2.60.120.260:FF:000031">
    <property type="entry name" value="DUF642 family protein"/>
    <property type="match status" value="1"/>
</dbReference>
<evidence type="ECO:0000256" key="2">
    <source>
        <dbReference type="ARBA" id="ARBA00022512"/>
    </source>
</evidence>
<evidence type="ECO:0000259" key="7">
    <source>
        <dbReference type="Pfam" id="PF04862"/>
    </source>
</evidence>
<keyword evidence="5" id="KW-0325">Glycoprotein</keyword>
<dbReference type="Gene3D" id="2.60.120.260">
    <property type="entry name" value="Galactose-binding domain-like"/>
    <property type="match status" value="2"/>
</dbReference>
<keyword evidence="3" id="KW-0964">Secreted</keyword>
<evidence type="ECO:0000313" key="9">
    <source>
        <dbReference type="Proteomes" id="UP000639772"/>
    </source>
</evidence>
<dbReference type="Proteomes" id="UP000639772">
    <property type="component" value="Chromosome 12"/>
</dbReference>
<dbReference type="AlphaFoldDB" id="A0A835PU45"/>
<gene>
    <name evidence="8" type="ORF">HPP92_022897</name>
</gene>
<proteinExistence type="predicted"/>
<dbReference type="Pfam" id="PF04862">
    <property type="entry name" value="DUF642"/>
    <property type="match status" value="2"/>
</dbReference>
<feature type="signal peptide" evidence="6">
    <location>
        <begin position="1"/>
        <end position="16"/>
    </location>
</feature>
<evidence type="ECO:0000313" key="8">
    <source>
        <dbReference type="EMBL" id="KAG0459769.1"/>
    </source>
</evidence>
<reference evidence="8 9" key="1">
    <citation type="journal article" date="2020" name="Nat. Food">
        <title>A phased Vanilla planifolia genome enables genetic improvement of flavour and production.</title>
        <authorList>
            <person name="Hasing T."/>
            <person name="Tang H."/>
            <person name="Brym M."/>
            <person name="Khazi F."/>
            <person name="Huang T."/>
            <person name="Chambers A.H."/>
        </authorList>
    </citation>
    <scope>NUCLEOTIDE SEQUENCE [LARGE SCALE GENOMIC DNA]</scope>
    <source>
        <tissue evidence="8">Leaf</tissue>
    </source>
</reference>
<feature type="domain" description="DUF642" evidence="7">
    <location>
        <begin position="20"/>
        <end position="176"/>
    </location>
</feature>
<feature type="chain" id="PRO_5032632433" description="DUF642 domain-containing protein" evidence="6">
    <location>
        <begin position="17"/>
        <end position="372"/>
    </location>
</feature>
<evidence type="ECO:0000256" key="5">
    <source>
        <dbReference type="ARBA" id="ARBA00023180"/>
    </source>
</evidence>
<keyword evidence="4 6" id="KW-0732">Signal</keyword>
<keyword evidence="2" id="KW-0134">Cell wall</keyword>
<evidence type="ECO:0000256" key="6">
    <source>
        <dbReference type="SAM" id="SignalP"/>
    </source>
</evidence>
<dbReference type="PANTHER" id="PTHR31265:SF42">
    <property type="entry name" value="OS01G0611000 PROTEIN"/>
    <property type="match status" value="1"/>
</dbReference>
<dbReference type="EMBL" id="JADCNM010000012">
    <property type="protein sequence ID" value="KAG0459769.1"/>
    <property type="molecule type" value="Genomic_DNA"/>
</dbReference>
<comment type="subcellular location">
    <subcellularLocation>
        <location evidence="1">Secreted</location>
        <location evidence="1">Cell wall</location>
    </subcellularLocation>
</comment>